<keyword evidence="2" id="KW-0812">Transmembrane</keyword>
<dbReference type="OrthoDB" id="264015at2759"/>
<feature type="region of interest" description="Disordered" evidence="1">
    <location>
        <begin position="1048"/>
        <end position="1262"/>
    </location>
</feature>
<dbReference type="Pfam" id="PF03707">
    <property type="entry name" value="MHYT"/>
    <property type="match status" value="2"/>
</dbReference>
<feature type="transmembrane region" description="Helical" evidence="2">
    <location>
        <begin position="99"/>
        <end position="128"/>
    </location>
</feature>
<reference evidence="4 5" key="1">
    <citation type="journal article" date="2018" name="Mol. Biol. Evol.">
        <title>Broad Genomic Sampling Reveals a Smut Pathogenic Ancestry of the Fungal Clade Ustilaginomycotina.</title>
        <authorList>
            <person name="Kijpornyongpan T."/>
            <person name="Mondo S.J."/>
            <person name="Barry K."/>
            <person name="Sandor L."/>
            <person name="Lee J."/>
            <person name="Lipzen A."/>
            <person name="Pangilinan J."/>
            <person name="LaButti K."/>
            <person name="Hainaut M."/>
            <person name="Henrissat B."/>
            <person name="Grigoriev I.V."/>
            <person name="Spatafora J.W."/>
            <person name="Aime M.C."/>
        </authorList>
    </citation>
    <scope>NUCLEOTIDE SEQUENCE [LARGE SCALE GENOMIC DNA]</scope>
    <source>
        <strain evidence="4 5">MCA 3882</strain>
    </source>
</reference>
<keyword evidence="5" id="KW-1185">Reference proteome</keyword>
<dbReference type="PANTHER" id="PTHR35152">
    <property type="entry name" value="DOMAIN SIGNALLING PROTEIN, PUTATIVE (AFU_ORTHOLOGUE AFUA_5G11310)-RELATED"/>
    <property type="match status" value="1"/>
</dbReference>
<feature type="compositionally biased region" description="Polar residues" evidence="1">
    <location>
        <begin position="1210"/>
        <end position="1219"/>
    </location>
</feature>
<feature type="transmembrane region" description="Helical" evidence="2">
    <location>
        <begin position="248"/>
        <end position="274"/>
    </location>
</feature>
<name>A0A316VA85_9BASI</name>
<feature type="compositionally biased region" description="Low complexity" evidence="1">
    <location>
        <begin position="1166"/>
        <end position="1178"/>
    </location>
</feature>
<feature type="compositionally biased region" description="Low complexity" evidence="1">
    <location>
        <begin position="1144"/>
        <end position="1156"/>
    </location>
</feature>
<feature type="compositionally biased region" description="Polar residues" evidence="1">
    <location>
        <begin position="1067"/>
        <end position="1087"/>
    </location>
</feature>
<evidence type="ECO:0000256" key="2">
    <source>
        <dbReference type="SAM" id="Phobius"/>
    </source>
</evidence>
<feature type="compositionally biased region" description="Low complexity" evidence="1">
    <location>
        <begin position="1243"/>
        <end position="1256"/>
    </location>
</feature>
<evidence type="ECO:0000313" key="4">
    <source>
        <dbReference type="EMBL" id="PWN33361.1"/>
    </source>
</evidence>
<feature type="transmembrane region" description="Helical" evidence="2">
    <location>
        <begin position="204"/>
        <end position="221"/>
    </location>
</feature>
<dbReference type="InParanoid" id="A0A316VA85"/>
<feature type="transmembrane region" description="Helical" evidence="2">
    <location>
        <begin position="31"/>
        <end position="54"/>
    </location>
</feature>
<protein>
    <recommendedName>
        <fullName evidence="3">MHYT domain-containing protein</fullName>
    </recommendedName>
</protein>
<evidence type="ECO:0000256" key="1">
    <source>
        <dbReference type="SAM" id="MobiDB-lite"/>
    </source>
</evidence>
<dbReference type="GeneID" id="37020813"/>
<feature type="region of interest" description="Disordered" evidence="1">
    <location>
        <begin position="491"/>
        <end position="525"/>
    </location>
</feature>
<evidence type="ECO:0000313" key="5">
    <source>
        <dbReference type="Proteomes" id="UP000245771"/>
    </source>
</evidence>
<organism evidence="4 5">
    <name type="scientific">Meira miltonrushii</name>
    <dbReference type="NCBI Taxonomy" id="1280837"/>
    <lineage>
        <taxon>Eukaryota</taxon>
        <taxon>Fungi</taxon>
        <taxon>Dikarya</taxon>
        <taxon>Basidiomycota</taxon>
        <taxon>Ustilaginomycotina</taxon>
        <taxon>Exobasidiomycetes</taxon>
        <taxon>Exobasidiales</taxon>
        <taxon>Brachybasidiaceae</taxon>
        <taxon>Meira</taxon>
    </lineage>
</organism>
<feature type="compositionally biased region" description="Basic and acidic residues" evidence="1">
    <location>
        <begin position="1048"/>
        <end position="1060"/>
    </location>
</feature>
<proteinExistence type="predicted"/>
<accession>A0A316VA85</accession>
<dbReference type="RefSeq" id="XP_025353663.1">
    <property type="nucleotide sequence ID" value="XM_025499032.1"/>
</dbReference>
<feature type="region of interest" description="Disordered" evidence="1">
    <location>
        <begin position="913"/>
        <end position="958"/>
    </location>
</feature>
<feature type="domain" description="MHYT" evidence="3">
    <location>
        <begin position="31"/>
        <end position="228"/>
    </location>
</feature>
<sequence length="1299" mass="142477">MSTSFHYPQVDLNNVTAIAEWYTTHHIPQRYNGAIVFASVFVAILGAHSTLVILGKRTGNTGTRNALLLLWAAMTMSCVGIWGMHFIGMNFRLEPVPGISWYVAFSPGFTVFSLIVPFIALILAFVFVDYFTLRIWRIAVSGIMTGCIVGLMHYSASMKCNFNVSYAPAQTVISIVLACVCAIIALTLFFRLRAQWQDSWQRRLLCSIILAVGVSGMHYTGSSGTSYRVKPDQLNNLSKLDSSRHGNVTVVIIVAVMCFVIFVASTFISVLDALRARETRKRARKIVLASASFDHLGRLLVQADGSLPLVTLEEKTLRHSEVLDALDSRSETFQWLFSISWAWNIVVPFLDAIAKRVGDHKSGSSAAHDHATCKEGEPCNHAWHIRLARTLHIDVATRRARQEEKRARMAALAANATSFNAGVAHNTRSIALLDFRDRVVDAARRLSEQLEVSLEEVGVFYDRVLPTGTQKNQGPRSSLVRRQQQLHALREKRNSNIFSSSAANVEEDEEASISTSRVPSIFADGDDDDEGVSMFLVREMPPAQQLAFAKKGYRFTETRFLGTVLADRHGVGKTKMEELLDGLRLYAKRGTRPVVQPGGVYAGLFGVRPSMTARQGGLDVLVYGFAHHQIPAFRLPDVHKMTSEMRTFLRLLDQMPVDQALRVCERESIRTAERNKAIARLLLDQAQQSQLQGQAQPNDKSLDRSNSVAGTTVLGDISGNSTSDDHLKHVMDLQSQEASLQAFQIALYTALEALMQSVRVFPKLMSTARISANVLEVPSSLDDAKPPAHVILVQAVLPIDKTSGIARSSASVLSGLVGQTTSYGTESQERSVSSAHIKTGSSLVMPTETAQHGTPFVFTPYTLFNKMQMMLLRGRTAQAFSLEVQQALSDRYDVSLAELEIFKAAEKGKEFSEISPAGMADDQMSERTSFDKSREDEADEKLAEGDVTASDGDQGRQWMPQLSMFGKNIRRQSKIFSHRKQSVDDNDQSEMDVVTKQEENQTQVTSPPPSSDLVIASSVSALASAPQYQGESLGIRRFTGDNQIAKSPEMDQSKFARPAEETVPAVTFSQPSYPPSASRSHRIQGNASVRRSSRSDSAPMAPPRRLSSMEMTDQAAMQDVPLVGHGSPITRARSKTIGSTRPPSSASKALRRLSSSQIIIVDEGISSSPDDPQSSKQSLDGGESNHQESGGAFSSRIPFVNALGLPRRPQTAQSTTRPGSANEMARTGSIHGSVKSSTGSADPTNANSAPASTTNAGNDLESIQARQARQKLDNWQLRQLRDLERFQPNLLLGVLPTEY</sequence>
<gene>
    <name evidence="4" type="ORF">FA14DRAFT_161253</name>
</gene>
<dbReference type="EMBL" id="KZ819604">
    <property type="protein sequence ID" value="PWN33361.1"/>
    <property type="molecule type" value="Genomic_DNA"/>
</dbReference>
<feature type="compositionally biased region" description="Basic and acidic residues" evidence="1">
    <location>
        <begin position="924"/>
        <end position="944"/>
    </location>
</feature>
<feature type="transmembrane region" description="Helical" evidence="2">
    <location>
        <begin position="66"/>
        <end position="87"/>
    </location>
</feature>
<feature type="transmembrane region" description="Helical" evidence="2">
    <location>
        <begin position="168"/>
        <end position="192"/>
    </location>
</feature>
<feature type="region of interest" description="Disordered" evidence="1">
    <location>
        <begin position="976"/>
        <end position="1011"/>
    </location>
</feature>
<dbReference type="STRING" id="1280837.A0A316VA85"/>
<feature type="transmembrane region" description="Helical" evidence="2">
    <location>
        <begin position="135"/>
        <end position="156"/>
    </location>
</feature>
<keyword evidence="2" id="KW-0472">Membrane</keyword>
<dbReference type="PROSITE" id="PS50924">
    <property type="entry name" value="MHYT"/>
    <property type="match status" value="1"/>
</dbReference>
<keyword evidence="2" id="KW-1133">Transmembrane helix</keyword>
<dbReference type="PANTHER" id="PTHR35152:SF1">
    <property type="entry name" value="DOMAIN SIGNALLING PROTEIN, PUTATIVE (AFU_ORTHOLOGUE AFUA_5G11310)-RELATED"/>
    <property type="match status" value="1"/>
</dbReference>
<dbReference type="Proteomes" id="UP000245771">
    <property type="component" value="Unassembled WGS sequence"/>
</dbReference>
<dbReference type="InterPro" id="IPR005330">
    <property type="entry name" value="MHYT_dom"/>
</dbReference>
<evidence type="ECO:0000259" key="3">
    <source>
        <dbReference type="PROSITE" id="PS50924"/>
    </source>
</evidence>